<protein>
    <submittedName>
        <fullName evidence="2">Unnamed protein product</fullName>
    </submittedName>
</protein>
<keyword evidence="3" id="KW-1185">Reference proteome</keyword>
<feature type="region of interest" description="Disordered" evidence="1">
    <location>
        <begin position="109"/>
        <end position="216"/>
    </location>
</feature>
<feature type="compositionally biased region" description="Polar residues" evidence="1">
    <location>
        <begin position="161"/>
        <end position="170"/>
    </location>
</feature>
<evidence type="ECO:0000313" key="2">
    <source>
        <dbReference type="EMBL" id="GMF66053.1"/>
    </source>
</evidence>
<evidence type="ECO:0000256" key="1">
    <source>
        <dbReference type="SAM" id="MobiDB-lite"/>
    </source>
</evidence>
<sequence>METQVVYSGDESDVEDKSEEGAVDEPQEITNDLDQQQECYQAAQASAHLAAPYTGGEHQDSGDSVHPRGYYPSGDSTGASRFLENLRVPHPLIGLARLAHRALSGAPAERGYGAYASPHVRSASKKSRTTYESAAGSIPRSRPPSGSQLGAAQSAPMCSVKTGSTATSQGAGAFLPSAAPREPAPHGSGVLRSGQEAPVAASLDPSFEPSSSTTVALRPSSAPQAQLVALQQEEIRLLRERDKHPIEKNNPLDNKNLYKFLLTIVAACIKAETTLLILRWAWALAARLTLSRASLGCSPPHWGSAPRGARPP</sequence>
<comment type="caution">
    <text evidence="2">The sequence shown here is derived from an EMBL/GenBank/DDBJ whole genome shotgun (WGS) entry which is preliminary data.</text>
</comment>
<evidence type="ECO:0000313" key="3">
    <source>
        <dbReference type="Proteomes" id="UP001165083"/>
    </source>
</evidence>
<feature type="compositionally biased region" description="Acidic residues" evidence="1">
    <location>
        <begin position="10"/>
        <end position="25"/>
    </location>
</feature>
<dbReference type="AlphaFoldDB" id="A0A9W7D9P6"/>
<feature type="region of interest" description="Disordered" evidence="1">
    <location>
        <begin position="50"/>
        <end position="78"/>
    </location>
</feature>
<name>A0A9W7D9P6_9STRA</name>
<dbReference type="EMBL" id="BSXW01012534">
    <property type="protein sequence ID" value="GMF66053.1"/>
    <property type="molecule type" value="Genomic_DNA"/>
</dbReference>
<dbReference type="Proteomes" id="UP001165083">
    <property type="component" value="Unassembled WGS sequence"/>
</dbReference>
<feature type="compositionally biased region" description="Basic and acidic residues" evidence="1">
    <location>
        <begin position="57"/>
        <end position="66"/>
    </location>
</feature>
<gene>
    <name evidence="2" type="ORF">Plil01_001860500</name>
</gene>
<organism evidence="2 3">
    <name type="scientific">Phytophthora lilii</name>
    <dbReference type="NCBI Taxonomy" id="2077276"/>
    <lineage>
        <taxon>Eukaryota</taxon>
        <taxon>Sar</taxon>
        <taxon>Stramenopiles</taxon>
        <taxon>Oomycota</taxon>
        <taxon>Peronosporomycetes</taxon>
        <taxon>Peronosporales</taxon>
        <taxon>Peronosporaceae</taxon>
        <taxon>Phytophthora</taxon>
    </lineage>
</organism>
<feature type="region of interest" description="Disordered" evidence="1">
    <location>
        <begin position="1"/>
        <end position="25"/>
    </location>
</feature>
<proteinExistence type="predicted"/>
<feature type="compositionally biased region" description="Low complexity" evidence="1">
    <location>
        <begin position="133"/>
        <end position="147"/>
    </location>
</feature>
<reference evidence="2" key="1">
    <citation type="submission" date="2023-04" db="EMBL/GenBank/DDBJ databases">
        <title>Phytophthora lilii NBRC 32176.</title>
        <authorList>
            <person name="Ichikawa N."/>
            <person name="Sato H."/>
            <person name="Tonouchi N."/>
        </authorList>
    </citation>
    <scope>NUCLEOTIDE SEQUENCE</scope>
    <source>
        <strain evidence="2">NBRC 32176</strain>
    </source>
</reference>
<dbReference type="OrthoDB" id="129271at2759"/>
<accession>A0A9W7D9P6</accession>